<gene>
    <name evidence="2" type="ORF">HUG10_07590</name>
</gene>
<evidence type="ECO:0000313" key="3">
    <source>
        <dbReference type="Proteomes" id="UP000509750"/>
    </source>
</evidence>
<protein>
    <submittedName>
        <fullName evidence="2">Uncharacterized protein</fullName>
    </submittedName>
</protein>
<proteinExistence type="predicted"/>
<evidence type="ECO:0000256" key="1">
    <source>
        <dbReference type="SAM" id="MobiDB-lite"/>
    </source>
</evidence>
<dbReference type="RefSeq" id="WP_179168993.1">
    <property type="nucleotide sequence ID" value="NZ_CP058529.1"/>
</dbReference>
<evidence type="ECO:0000313" key="2">
    <source>
        <dbReference type="EMBL" id="QLG27418.1"/>
    </source>
</evidence>
<sequence length="351" mass="38805">MRPLDLFRGSTERKKASGVQSATAKKRRHRQLTRRDVLGGTGTAVAITLAGCTGLRGTSGAAQGGAELPPATLGMETVADPELPARVLYSIGTEDDPDRRVDLMDEILDGGTTVERRTPPVPKAQHIYYDDAVYVLSHEISEQTPATSYQIRVDIVQGTVVESEAVQFSDLPAVDREKFAAYGWDEGGSFGFGTAILYTHTEREQSALVPESKYSYIVWEDGSEAAWFVDDSHETTLHTYEYSAEQYSTAAEYGQRMRDQLAFQLEALSDAEADIVQTAIDEEQYAVNHDQTPTQAFWSLADRFRPQEQAHGLDEDGGGDLSGPYLVRYDGEVYWTVLLVNVERTETQTAE</sequence>
<dbReference type="KEGG" id="halg:HUG10_07590"/>
<dbReference type="AlphaFoldDB" id="A0A7D5KWY5"/>
<reference evidence="2 3" key="1">
    <citation type="submission" date="2020-07" db="EMBL/GenBank/DDBJ databases">
        <title>Gai3-2, isolated from salt lake.</title>
        <authorList>
            <person name="Cui H."/>
            <person name="Shi X."/>
        </authorList>
    </citation>
    <scope>NUCLEOTIDE SEQUENCE [LARGE SCALE GENOMIC DNA]</scope>
    <source>
        <strain evidence="2 3">Gai3-2</strain>
    </source>
</reference>
<organism evidence="2 3">
    <name type="scientific">Halorarum halophilum</name>
    <dbReference type="NCBI Taxonomy" id="2743090"/>
    <lineage>
        <taxon>Archaea</taxon>
        <taxon>Methanobacteriati</taxon>
        <taxon>Methanobacteriota</taxon>
        <taxon>Stenosarchaea group</taxon>
        <taxon>Halobacteria</taxon>
        <taxon>Halobacteriales</taxon>
        <taxon>Haloferacaceae</taxon>
        <taxon>Halorarum</taxon>
    </lineage>
</organism>
<dbReference type="OrthoDB" id="299917at2157"/>
<name>A0A7D5KWY5_9EURY</name>
<feature type="region of interest" description="Disordered" evidence="1">
    <location>
        <begin position="1"/>
        <end position="31"/>
    </location>
</feature>
<keyword evidence="3" id="KW-1185">Reference proteome</keyword>
<dbReference type="Proteomes" id="UP000509750">
    <property type="component" value="Chromosome"/>
</dbReference>
<accession>A0A7D5KWY5</accession>
<dbReference type="GeneID" id="56028685"/>
<dbReference type="EMBL" id="CP058529">
    <property type="protein sequence ID" value="QLG27418.1"/>
    <property type="molecule type" value="Genomic_DNA"/>
</dbReference>